<gene>
    <name evidence="1" type="ORF">GL267_05910</name>
</gene>
<dbReference type="EMBL" id="WNJL01000023">
    <property type="protein sequence ID" value="NDU42195.1"/>
    <property type="molecule type" value="Genomic_DNA"/>
</dbReference>
<dbReference type="RefSeq" id="WP_163097438.1">
    <property type="nucleotide sequence ID" value="NZ_CP127523.1"/>
</dbReference>
<dbReference type="AlphaFoldDB" id="A0A845U9S5"/>
<evidence type="ECO:0000313" key="1">
    <source>
        <dbReference type="EMBL" id="NDU42195.1"/>
    </source>
</evidence>
<comment type="caution">
    <text evidence="1">The sequence shown here is derived from an EMBL/GenBank/DDBJ whole genome shotgun (WGS) entry which is preliminary data.</text>
</comment>
<protein>
    <submittedName>
        <fullName evidence="1">Uncharacterized protein</fullName>
    </submittedName>
</protein>
<proteinExistence type="predicted"/>
<sequence>MPNPTSCLLLQRQFLERFTGRAIIVHRGFPGTFLRGLLEQPGGGGHFRMDARIAESVPPTPIEWVVHRFVLPLSLPLPILIQVDADALYLRHLMQGDHVGHPSEILWMLDSIRERYHARLDRQQGHYPVIMGMPVQDNRIDYDFHNG</sequence>
<reference evidence="1" key="1">
    <citation type="submission" date="2019-11" db="EMBL/GenBank/DDBJ databases">
        <title>Acidithiobacillus ferrianus sp. nov.: a facultatively anaerobic and extremely acidophilic chemolithoautotroph.</title>
        <authorList>
            <person name="Norris P.R."/>
            <person name="Falagan C."/>
            <person name="Moya-Beltran A."/>
            <person name="Castro M."/>
            <person name="Quatrini R."/>
            <person name="Johnson D.B."/>
        </authorList>
    </citation>
    <scope>NUCLEOTIDE SEQUENCE [LARGE SCALE GENOMIC DNA]</scope>
    <source>
        <strain evidence="1">MG</strain>
    </source>
</reference>
<organism evidence="1">
    <name type="scientific">Acidithiobacillus ferrianus</name>
    <dbReference type="NCBI Taxonomy" id="2678518"/>
    <lineage>
        <taxon>Bacteria</taxon>
        <taxon>Pseudomonadati</taxon>
        <taxon>Pseudomonadota</taxon>
        <taxon>Acidithiobacillia</taxon>
        <taxon>Acidithiobacillales</taxon>
        <taxon>Acidithiobacillaceae</taxon>
        <taxon>Acidithiobacillus</taxon>
    </lineage>
</organism>
<name>A0A845U9S5_9PROT</name>
<accession>A0A845U9S5</accession>